<feature type="compositionally biased region" description="Basic and acidic residues" evidence="1">
    <location>
        <begin position="424"/>
        <end position="440"/>
    </location>
</feature>
<feature type="compositionally biased region" description="Basic and acidic residues" evidence="1">
    <location>
        <begin position="110"/>
        <end position="156"/>
    </location>
</feature>
<reference evidence="2" key="1">
    <citation type="submission" date="2021-01" db="EMBL/GenBank/DDBJ databases">
        <title>A chromosome-scale assembly of European eel, Anguilla anguilla.</title>
        <authorList>
            <person name="Henkel C."/>
            <person name="Jong-Raadsen S.A."/>
            <person name="Dufour S."/>
            <person name="Weltzien F.-A."/>
            <person name="Palstra A.P."/>
            <person name="Pelster B."/>
            <person name="Spaink H.P."/>
            <person name="Van Den Thillart G.E."/>
            <person name="Jansen H."/>
            <person name="Zahm M."/>
            <person name="Klopp C."/>
            <person name="Cedric C."/>
            <person name="Louis A."/>
            <person name="Berthelot C."/>
            <person name="Parey E."/>
            <person name="Roest Crollius H."/>
            <person name="Montfort J."/>
            <person name="Robinson-Rechavi M."/>
            <person name="Bucao C."/>
            <person name="Bouchez O."/>
            <person name="Gislard M."/>
            <person name="Lluch J."/>
            <person name="Milhes M."/>
            <person name="Lampietro C."/>
            <person name="Lopez Roques C."/>
            <person name="Donnadieu C."/>
            <person name="Braasch I."/>
            <person name="Desvignes T."/>
            <person name="Postlethwait J."/>
            <person name="Bobe J."/>
            <person name="Guiguen Y."/>
            <person name="Dirks R."/>
        </authorList>
    </citation>
    <scope>NUCLEOTIDE SEQUENCE</scope>
    <source>
        <strain evidence="2">Tag_6206</strain>
        <tissue evidence="2">Liver</tissue>
    </source>
</reference>
<feature type="compositionally biased region" description="Polar residues" evidence="1">
    <location>
        <begin position="461"/>
        <end position="477"/>
    </location>
</feature>
<name>A0A9D3MK46_ANGAN</name>
<evidence type="ECO:0000313" key="2">
    <source>
        <dbReference type="EMBL" id="KAG5847643.1"/>
    </source>
</evidence>
<feature type="region of interest" description="Disordered" evidence="1">
    <location>
        <begin position="337"/>
        <end position="678"/>
    </location>
</feature>
<feature type="region of interest" description="Disordered" evidence="1">
    <location>
        <begin position="38"/>
        <end position="92"/>
    </location>
</feature>
<organism evidence="2 3">
    <name type="scientific">Anguilla anguilla</name>
    <name type="common">European freshwater eel</name>
    <name type="synonym">Muraena anguilla</name>
    <dbReference type="NCBI Taxonomy" id="7936"/>
    <lineage>
        <taxon>Eukaryota</taxon>
        <taxon>Metazoa</taxon>
        <taxon>Chordata</taxon>
        <taxon>Craniata</taxon>
        <taxon>Vertebrata</taxon>
        <taxon>Euteleostomi</taxon>
        <taxon>Actinopterygii</taxon>
        <taxon>Neopterygii</taxon>
        <taxon>Teleostei</taxon>
        <taxon>Anguilliformes</taxon>
        <taxon>Anguillidae</taxon>
        <taxon>Anguilla</taxon>
    </lineage>
</organism>
<feature type="compositionally biased region" description="Basic residues" evidence="1">
    <location>
        <begin position="194"/>
        <end position="209"/>
    </location>
</feature>
<feature type="compositionally biased region" description="Polar residues" evidence="1">
    <location>
        <begin position="296"/>
        <end position="306"/>
    </location>
</feature>
<protein>
    <submittedName>
        <fullName evidence="2">Uncharacterized protein</fullName>
    </submittedName>
</protein>
<feature type="compositionally biased region" description="Basic and acidic residues" evidence="1">
    <location>
        <begin position="372"/>
        <end position="384"/>
    </location>
</feature>
<feature type="compositionally biased region" description="Polar residues" evidence="1">
    <location>
        <begin position="507"/>
        <end position="518"/>
    </location>
</feature>
<sequence length="678" mass="75012">MEGHGRQPHIWNPGISMPLQRTVTFNLTGSDAHMITAPKKKSLKVEGHKVRSSDVQKRKEKYRLSNEKASKSSKREKGPHLKRHKQRVQWSNGLLKVKLNLNPFRKNRVHPKEHLKQEDVQSELERAGTEAKKSKLSSKDRKILIKHSMDNHAVSERKRRSSKVSKTDHADHAKKLSQTTSTKQSHDLSIQRVKSSRPKASRKIDRVKHSKQESRDFEAVDQEISESHSLQRKRTKKRRQQDLSLEDDAREYEANLVKSQEENSLSLSKSSKRGKNSRKTDGNNQESSAELEGKRQPQTVNVTHQTSVKDDSNDETRTLELKAEEPLASCGVAMLQEMAPKEVSNEDQPANLELREGEETRLAQGGTSLATEKLHRTDVTEESLRPSPNSSVLQTQVHSPDVSPTQEAQRAHMLDLGDALVEQKPQHTENGKTESIHEEDQSVIQEQTAFTADESGKELANTMSVEGGTKQSSSDSVDSVRPTPGDQDEQHILEGGLGQEELKPLSDQGSTDMLPNQESEGKIMDTLTVEEEPKKENAPLLDTLQGDNSDGAMVTEVPGTSPQAIAGPAPALPQSLSTEPLAHAETGGSSLGDSLAAPDSQPVPDTSDQTTMGGPGPTSLLDEENLSNNNSMTPDSPHPIIIQEYLSSAGGSPKRKLRLILPERPRSRPITPLDRKIR</sequence>
<accession>A0A9D3MK46</accession>
<dbReference type="EMBL" id="JAFIRN010000006">
    <property type="protein sequence ID" value="KAG5847643.1"/>
    <property type="molecule type" value="Genomic_DNA"/>
</dbReference>
<keyword evidence="3" id="KW-1185">Reference proteome</keyword>
<feature type="compositionally biased region" description="Polar residues" evidence="1">
    <location>
        <begin position="603"/>
        <end position="612"/>
    </location>
</feature>
<proteinExistence type="predicted"/>
<dbReference type="AlphaFoldDB" id="A0A9D3MK46"/>
<gene>
    <name evidence="2" type="ORF">ANANG_G00128330</name>
</gene>
<feature type="compositionally biased region" description="Basic residues" evidence="1">
    <location>
        <begin position="230"/>
        <end position="239"/>
    </location>
</feature>
<feature type="region of interest" description="Disordered" evidence="1">
    <location>
        <begin position="105"/>
        <end position="324"/>
    </location>
</feature>
<evidence type="ECO:0000256" key="1">
    <source>
        <dbReference type="SAM" id="MobiDB-lite"/>
    </source>
</evidence>
<dbReference type="Proteomes" id="UP001044222">
    <property type="component" value="Chromosome 6"/>
</dbReference>
<evidence type="ECO:0000313" key="3">
    <source>
        <dbReference type="Proteomes" id="UP001044222"/>
    </source>
</evidence>
<feature type="compositionally biased region" description="Basic and acidic residues" evidence="1">
    <location>
        <begin position="43"/>
        <end position="79"/>
    </location>
</feature>
<comment type="caution">
    <text evidence="2">The sequence shown here is derived from an EMBL/GenBank/DDBJ whole genome shotgun (WGS) entry which is preliminary data.</text>
</comment>
<feature type="compositionally biased region" description="Polar residues" evidence="1">
    <location>
        <begin position="386"/>
        <end position="408"/>
    </location>
</feature>
<feature type="compositionally biased region" description="Basic and acidic residues" evidence="1">
    <location>
        <begin position="307"/>
        <end position="324"/>
    </location>
</feature>
<feature type="compositionally biased region" description="Basic and acidic residues" evidence="1">
    <location>
        <begin position="165"/>
        <end position="174"/>
    </location>
</feature>